<dbReference type="GO" id="GO:0003677">
    <property type="term" value="F:DNA binding"/>
    <property type="evidence" value="ECO:0007669"/>
    <property type="project" value="UniProtKB-KW"/>
</dbReference>
<feature type="region of interest" description="Disordered" evidence="9">
    <location>
        <begin position="224"/>
        <end position="253"/>
    </location>
</feature>
<dbReference type="CDD" id="cd00067">
    <property type="entry name" value="GAL4"/>
    <property type="match status" value="1"/>
</dbReference>
<evidence type="ECO:0000256" key="1">
    <source>
        <dbReference type="ARBA" id="ARBA00022723"/>
    </source>
</evidence>
<evidence type="ECO:0000259" key="11">
    <source>
        <dbReference type="PROSITE" id="PS50157"/>
    </source>
</evidence>
<dbReference type="Pfam" id="PF00096">
    <property type="entry name" value="zf-C2H2"/>
    <property type="match status" value="2"/>
</dbReference>
<evidence type="ECO:0000313" key="12">
    <source>
        <dbReference type="EMBL" id="RDK44388.1"/>
    </source>
</evidence>
<dbReference type="PANTHER" id="PTHR47660:SF2">
    <property type="entry name" value="TRANSCRIPTION FACTOR WITH C2H2 AND ZN(2)-CYS(6) DNA BINDING DOMAIN (EUROFUNG)"/>
    <property type="match status" value="1"/>
</dbReference>
<keyword evidence="6" id="KW-0804">Transcription</keyword>
<dbReference type="InterPro" id="IPR013087">
    <property type="entry name" value="Znf_C2H2_type"/>
</dbReference>
<protein>
    <recommendedName>
        <fullName evidence="14">C2H2 type zinc finger domain protein</fullName>
    </recommendedName>
</protein>
<evidence type="ECO:0000256" key="4">
    <source>
        <dbReference type="ARBA" id="ARBA00023015"/>
    </source>
</evidence>
<evidence type="ECO:0000256" key="7">
    <source>
        <dbReference type="ARBA" id="ARBA00023242"/>
    </source>
</evidence>
<dbReference type="CDD" id="cd12148">
    <property type="entry name" value="fungal_TF_MHR"/>
    <property type="match status" value="1"/>
</dbReference>
<organism evidence="12 13">
    <name type="scientific">Aspergillus phoenicis ATCC 13157</name>
    <dbReference type="NCBI Taxonomy" id="1353007"/>
    <lineage>
        <taxon>Eukaryota</taxon>
        <taxon>Fungi</taxon>
        <taxon>Dikarya</taxon>
        <taxon>Ascomycota</taxon>
        <taxon>Pezizomycotina</taxon>
        <taxon>Eurotiomycetes</taxon>
        <taxon>Eurotiomycetidae</taxon>
        <taxon>Eurotiales</taxon>
        <taxon>Aspergillaceae</taxon>
        <taxon>Aspergillus</taxon>
    </lineage>
</organism>
<evidence type="ECO:0008006" key="14">
    <source>
        <dbReference type="Google" id="ProtNLM"/>
    </source>
</evidence>
<dbReference type="Gene3D" id="3.30.160.60">
    <property type="entry name" value="Classic Zinc Finger"/>
    <property type="match status" value="2"/>
</dbReference>
<dbReference type="PROSITE" id="PS00463">
    <property type="entry name" value="ZN2_CY6_FUNGAL_1"/>
    <property type="match status" value="1"/>
</dbReference>
<dbReference type="SMART" id="SM00355">
    <property type="entry name" value="ZnF_C2H2"/>
    <property type="match status" value="2"/>
</dbReference>
<dbReference type="PROSITE" id="PS00028">
    <property type="entry name" value="ZINC_FINGER_C2H2_1"/>
    <property type="match status" value="2"/>
</dbReference>
<feature type="region of interest" description="Disordered" evidence="9">
    <location>
        <begin position="58"/>
        <end position="78"/>
    </location>
</feature>
<keyword evidence="5" id="KW-0238">DNA-binding</keyword>
<dbReference type="PROSITE" id="PS50048">
    <property type="entry name" value="ZN2_CY6_FUNGAL_2"/>
    <property type="match status" value="1"/>
</dbReference>
<evidence type="ECO:0000256" key="2">
    <source>
        <dbReference type="ARBA" id="ARBA00022771"/>
    </source>
</evidence>
<evidence type="ECO:0000256" key="6">
    <source>
        <dbReference type="ARBA" id="ARBA00023163"/>
    </source>
</evidence>
<accession>A0A370PQB2</accession>
<evidence type="ECO:0000256" key="9">
    <source>
        <dbReference type="SAM" id="MobiDB-lite"/>
    </source>
</evidence>
<feature type="domain" description="C2H2-type" evidence="11">
    <location>
        <begin position="14"/>
        <end position="41"/>
    </location>
</feature>
<feature type="compositionally biased region" description="Polar residues" evidence="9">
    <location>
        <begin position="240"/>
        <end position="252"/>
    </location>
</feature>
<dbReference type="PANTHER" id="PTHR47660">
    <property type="entry name" value="TRANSCRIPTION FACTOR WITH C2H2 AND ZN(2)-CYS(6) DNA BINDING DOMAIN (EUROFUNG)-RELATED-RELATED"/>
    <property type="match status" value="1"/>
</dbReference>
<evidence type="ECO:0000259" key="10">
    <source>
        <dbReference type="PROSITE" id="PS50048"/>
    </source>
</evidence>
<feature type="domain" description="C2H2-type" evidence="11">
    <location>
        <begin position="42"/>
        <end position="69"/>
    </location>
</feature>
<dbReference type="AlphaFoldDB" id="A0A370PQB2"/>
<keyword evidence="1" id="KW-0479">Metal-binding</keyword>
<keyword evidence="4" id="KW-0805">Transcription regulation</keyword>
<gene>
    <name evidence="12" type="ORF">M752DRAFT_231329</name>
</gene>
<feature type="region of interest" description="Disordered" evidence="9">
    <location>
        <begin position="822"/>
        <end position="841"/>
    </location>
</feature>
<keyword evidence="2 8" id="KW-0863">Zinc-finger</keyword>
<keyword evidence="13" id="KW-1185">Reference proteome</keyword>
<dbReference type="Pfam" id="PF04082">
    <property type="entry name" value="Fungal_trans"/>
    <property type="match status" value="1"/>
</dbReference>
<feature type="domain" description="Zn(2)-C6 fungal-type" evidence="10">
    <location>
        <begin position="85"/>
        <end position="114"/>
    </location>
</feature>
<dbReference type="Gene3D" id="4.10.240.10">
    <property type="entry name" value="Zn(2)-C6 fungal-type DNA-binding domain"/>
    <property type="match status" value="1"/>
</dbReference>
<dbReference type="Proteomes" id="UP000254937">
    <property type="component" value="Unassembled WGS sequence"/>
</dbReference>
<dbReference type="SMART" id="SM00066">
    <property type="entry name" value="GAL4"/>
    <property type="match status" value="1"/>
</dbReference>
<dbReference type="InterPro" id="IPR036236">
    <property type="entry name" value="Znf_C2H2_sf"/>
</dbReference>
<dbReference type="PROSITE" id="PS50157">
    <property type="entry name" value="ZINC_FINGER_C2H2_2"/>
    <property type="match status" value="2"/>
</dbReference>
<dbReference type="InterPro" id="IPR007219">
    <property type="entry name" value="XnlR_reg_dom"/>
</dbReference>
<proteinExistence type="predicted"/>
<dbReference type="FunFam" id="3.30.160.60:FF:000446">
    <property type="entry name" value="Zinc finger protein"/>
    <property type="match status" value="1"/>
</dbReference>
<dbReference type="InterPro" id="IPR036864">
    <property type="entry name" value="Zn2-C6_fun-type_DNA-bd_sf"/>
</dbReference>
<evidence type="ECO:0000256" key="5">
    <source>
        <dbReference type="ARBA" id="ARBA00023125"/>
    </source>
</evidence>
<reference evidence="12 13" key="1">
    <citation type="submission" date="2018-07" db="EMBL/GenBank/DDBJ databases">
        <title>Section-level genome sequencing of Aspergillus section Nigri to investigate inter- and intra-species variation.</title>
        <authorList>
            <consortium name="DOE Joint Genome Institute"/>
            <person name="Vesth T.C."/>
            <person name="Nybo J.L."/>
            <person name="Theobald S."/>
            <person name="Frisvad J.C."/>
            <person name="Larsen T.O."/>
            <person name="Nielsen K.F."/>
            <person name="Hoof J.B."/>
            <person name="Brandl J."/>
            <person name="Salamov A."/>
            <person name="Riley R."/>
            <person name="Gladden J.M."/>
            <person name="Phatale P."/>
            <person name="Nielsen M.T."/>
            <person name="Lyhne E.K."/>
            <person name="Kogle M.E."/>
            <person name="Strasser K."/>
            <person name="McDonnell E."/>
            <person name="Barry K."/>
            <person name="Clum A."/>
            <person name="Chen C."/>
            <person name="Nolan M."/>
            <person name="Sandor L."/>
            <person name="Kuo A."/>
            <person name="Lipzen A."/>
            <person name="Hainaut M."/>
            <person name="Drula E."/>
            <person name="Tsang A."/>
            <person name="Magnuson J.K."/>
            <person name="Henrissat B."/>
            <person name="Wiebenga A."/>
            <person name="Simmons B.A."/>
            <person name="Makela M.R."/>
            <person name="De vries R.P."/>
            <person name="Grigoriev I.V."/>
            <person name="Mortensen U.H."/>
            <person name="Baker S.E."/>
            <person name="Andersen M.R."/>
        </authorList>
    </citation>
    <scope>NUCLEOTIDE SEQUENCE [LARGE SCALE GENOMIC DNA]</scope>
    <source>
        <strain evidence="12 13">ATCC 13157</strain>
    </source>
</reference>
<dbReference type="GO" id="GO:0008270">
    <property type="term" value="F:zinc ion binding"/>
    <property type="evidence" value="ECO:0007669"/>
    <property type="project" value="UniProtKB-KW"/>
</dbReference>
<name>A0A370PQB2_ASPPH</name>
<keyword evidence="3" id="KW-0862">Zinc</keyword>
<dbReference type="SUPFAM" id="SSF57701">
    <property type="entry name" value="Zn2/Cys6 DNA-binding domain"/>
    <property type="match status" value="1"/>
</dbReference>
<keyword evidence="7" id="KW-0539">Nucleus</keyword>
<sequence length="841" mass="94367">MTSSTNGPGPSGKWTCEFCPESFARKEHLQRHEFSHLGLKPFRCDVCSRMFSRRDTLRKHQATHSRESDGEEPPCTRGRRRSQKACLNCAKAKQRCNGKSPCRRCVKRNIQCAFPKPIPATEDPPLIETPEFVHSTLLLNDNPAFISTGSGDHVTFNEQPVQVGHFPFEDLAASSGSGEQHREDYSMYPMGHPSENAIHPHVLSLPSQGLGDAMAVDMNISLPSGGSVSSVSTREDNDDIPSSQSDSFTPEESQAHRHCCTRFPETQPDEDVIAAENYGHVRPIPHKQYLQIFGYWKSQQCPSCASPFISLSFLNAMVQLYFEHHDPWMPFIHRFSFDKEGVSWVLILAVASVGCQYSNVEGSELYILGLQDLLQKALPKDATETISFDQTTLAQCLLLRNTGLLFSGYEDEILTSQYQRNMLTSVAKSVSANVADNIPSSNNLDTYEQWRRWVESESQRRIIYCIYGENTPYIPQNHKAYLNGTVIECCYWIFKDVPSSMTLDDLKIALPCKDILWTSDFEMSQKHSLANPEPENTPSLKTAFSNPDLLNDLLNDNSNLSNLVILLTFNIEERRLLRSTQPWFAADMATGLNERKLYKWPDELASFRTALDDKCDPTIKRFSVLKSISNNAPTFLKVMFHVTNILRRMPLRCLYALSGWQVTVNQMTAAATSLSHWMQQNPTLARETLLQATTLFGVLYDETTGPGCHHLAFLVAGLYIWAYCIVGGEDGSTGANQVWKISQPPLRPDKTVPDDMKESWIQSTLEAPIYVKGGGILSGPESAIRVLKGFRLALSSHTSWPSLRHGLIYSISEMIEGRFASHSPELKSSGQRKSVIRGSQA</sequence>
<evidence type="ECO:0000313" key="13">
    <source>
        <dbReference type="Proteomes" id="UP000254937"/>
    </source>
</evidence>
<feature type="compositionally biased region" description="Polar residues" evidence="9">
    <location>
        <begin position="826"/>
        <end position="841"/>
    </location>
</feature>
<dbReference type="InterPro" id="IPR001138">
    <property type="entry name" value="Zn2Cys6_DnaBD"/>
</dbReference>
<dbReference type="GO" id="GO:0000981">
    <property type="term" value="F:DNA-binding transcription factor activity, RNA polymerase II-specific"/>
    <property type="evidence" value="ECO:0007669"/>
    <property type="project" value="InterPro"/>
</dbReference>
<dbReference type="Pfam" id="PF00172">
    <property type="entry name" value="Zn_clus"/>
    <property type="match status" value="1"/>
</dbReference>
<evidence type="ECO:0000256" key="3">
    <source>
        <dbReference type="ARBA" id="ARBA00022833"/>
    </source>
</evidence>
<dbReference type="GO" id="GO:0006351">
    <property type="term" value="P:DNA-templated transcription"/>
    <property type="evidence" value="ECO:0007669"/>
    <property type="project" value="InterPro"/>
</dbReference>
<dbReference type="SUPFAM" id="SSF57667">
    <property type="entry name" value="beta-beta-alpha zinc fingers"/>
    <property type="match status" value="1"/>
</dbReference>
<dbReference type="EMBL" id="KZ851849">
    <property type="protein sequence ID" value="RDK44388.1"/>
    <property type="molecule type" value="Genomic_DNA"/>
</dbReference>
<evidence type="ECO:0000256" key="8">
    <source>
        <dbReference type="PROSITE-ProRule" id="PRU00042"/>
    </source>
</evidence>